<dbReference type="CDD" id="cd01335">
    <property type="entry name" value="Radical_SAM"/>
    <property type="match status" value="1"/>
</dbReference>
<evidence type="ECO:0000313" key="5">
    <source>
        <dbReference type="EMBL" id="MBD8489268.1"/>
    </source>
</evidence>
<keyword evidence="1" id="KW-0479">Metal-binding</keyword>
<keyword evidence="6" id="KW-1185">Reference proteome</keyword>
<dbReference type="InterPro" id="IPR040086">
    <property type="entry name" value="MJ0683-like"/>
</dbReference>
<dbReference type="InterPro" id="IPR007197">
    <property type="entry name" value="rSAM"/>
</dbReference>
<proteinExistence type="predicted"/>
<dbReference type="EMBL" id="JACYTQ010000003">
    <property type="protein sequence ID" value="MBD8489268.1"/>
    <property type="molecule type" value="Genomic_DNA"/>
</dbReference>
<name>A0ABR9AKD1_9BACT</name>
<dbReference type="SFLD" id="SFLDS00029">
    <property type="entry name" value="Radical_SAM"/>
    <property type="match status" value="1"/>
</dbReference>
<dbReference type="Pfam" id="PF04055">
    <property type="entry name" value="Radical_SAM"/>
    <property type="match status" value="1"/>
</dbReference>
<dbReference type="PANTHER" id="PTHR43432:SF3">
    <property type="entry name" value="SLR0285 PROTEIN"/>
    <property type="match status" value="1"/>
</dbReference>
<dbReference type="InterPro" id="IPR006638">
    <property type="entry name" value="Elp3/MiaA/NifB-like_rSAM"/>
</dbReference>
<dbReference type="SFLD" id="SFLDG01084">
    <property type="entry name" value="Uncharacterised_Radical_SAM_Su"/>
    <property type="match status" value="1"/>
</dbReference>
<dbReference type="PANTHER" id="PTHR43432">
    <property type="entry name" value="SLR0285 PROTEIN"/>
    <property type="match status" value="1"/>
</dbReference>
<evidence type="ECO:0000313" key="6">
    <source>
        <dbReference type="Proteomes" id="UP000647133"/>
    </source>
</evidence>
<dbReference type="SMART" id="SM00729">
    <property type="entry name" value="Elp3"/>
    <property type="match status" value="1"/>
</dbReference>
<evidence type="ECO:0000259" key="4">
    <source>
        <dbReference type="PROSITE" id="PS51918"/>
    </source>
</evidence>
<dbReference type="Gene3D" id="3.80.30.30">
    <property type="match status" value="1"/>
</dbReference>
<reference evidence="5 6" key="1">
    <citation type="submission" date="2020-09" db="EMBL/GenBank/DDBJ databases">
        <title>Echinicola sp. CAU 1574 isolated from sand of Sido Beach.</title>
        <authorList>
            <person name="Kim W."/>
        </authorList>
    </citation>
    <scope>NUCLEOTIDE SEQUENCE [LARGE SCALE GENOMIC DNA]</scope>
    <source>
        <strain evidence="5 6">CAU 1574</strain>
    </source>
</reference>
<feature type="domain" description="Radical SAM core" evidence="4">
    <location>
        <begin position="60"/>
        <end position="305"/>
    </location>
</feature>
<organism evidence="5 6">
    <name type="scientific">Echinicola arenosa</name>
    <dbReference type="NCBI Taxonomy" id="2774144"/>
    <lineage>
        <taxon>Bacteria</taxon>
        <taxon>Pseudomonadati</taxon>
        <taxon>Bacteroidota</taxon>
        <taxon>Cytophagia</taxon>
        <taxon>Cytophagales</taxon>
        <taxon>Cyclobacteriaceae</taxon>
        <taxon>Echinicola</taxon>
    </lineage>
</organism>
<dbReference type="RefSeq" id="WP_192010150.1">
    <property type="nucleotide sequence ID" value="NZ_JACYTQ010000003.1"/>
</dbReference>
<dbReference type="PROSITE" id="PS51918">
    <property type="entry name" value="RADICAL_SAM"/>
    <property type="match status" value="1"/>
</dbReference>
<gene>
    <name evidence="5" type="ORF">IFO69_10975</name>
</gene>
<dbReference type="InterPro" id="IPR058240">
    <property type="entry name" value="rSAM_sf"/>
</dbReference>
<evidence type="ECO:0000256" key="3">
    <source>
        <dbReference type="ARBA" id="ARBA00023014"/>
    </source>
</evidence>
<protein>
    <submittedName>
        <fullName evidence="5">PA0069 family radical SAM protein</fullName>
    </submittedName>
</protein>
<dbReference type="NCBIfam" id="NF033668">
    <property type="entry name" value="rSAM_PA0069"/>
    <property type="match status" value="1"/>
</dbReference>
<comment type="caution">
    <text evidence="5">The sequence shown here is derived from an EMBL/GenBank/DDBJ whole genome shotgun (WGS) entry which is preliminary data.</text>
</comment>
<dbReference type="SUPFAM" id="SSF102114">
    <property type="entry name" value="Radical SAM enzymes"/>
    <property type="match status" value="1"/>
</dbReference>
<keyword evidence="2" id="KW-0408">Iron</keyword>
<sequence length="351" mass="39996">MNKDVFKGRGASISPDNPYLKRREVLEHIEGLDEEKYINKPQTKFYKEHTKGGLSKNDSPDLPLNYSVNPYQGCEHGCIYCYARNSHQYWGFDAGLGFETNIMVKTNIVEVLREQFKKKGHQPQAIMLSGNTDCYQPAERKFKLTRKILELCLEMGHPVSVITKNTLILRDQDILAKLADKQLVHVYFSINHLDHQLKALLEPRTATGQKKIAAIKTLKDRGVPCGIMVAPIIPALNTMDIADIIRQSADAGALAAGYTVVRLNGNVKEVFKHWIKEHYPERADKVLHQIEQLHGGKLNDTEWGRRIKGSGIIAEMIHQIFNTAKQKYMKDRSMPDFNYDAFNPHGQLKLF</sequence>
<keyword evidence="3" id="KW-0411">Iron-sulfur</keyword>
<accession>A0ABR9AKD1</accession>
<evidence type="ECO:0000256" key="2">
    <source>
        <dbReference type="ARBA" id="ARBA00023004"/>
    </source>
</evidence>
<dbReference type="Proteomes" id="UP000647133">
    <property type="component" value="Unassembled WGS sequence"/>
</dbReference>
<evidence type="ECO:0000256" key="1">
    <source>
        <dbReference type="ARBA" id="ARBA00022723"/>
    </source>
</evidence>